<evidence type="ECO:0000313" key="2">
    <source>
        <dbReference type="EMBL" id="KAK6638079.1"/>
    </source>
</evidence>
<evidence type="ECO:0000256" key="1">
    <source>
        <dbReference type="SAM" id="MobiDB-lite"/>
    </source>
</evidence>
<organism evidence="2 3">
    <name type="scientific">Polyplax serrata</name>
    <name type="common">Common mouse louse</name>
    <dbReference type="NCBI Taxonomy" id="468196"/>
    <lineage>
        <taxon>Eukaryota</taxon>
        <taxon>Metazoa</taxon>
        <taxon>Ecdysozoa</taxon>
        <taxon>Arthropoda</taxon>
        <taxon>Hexapoda</taxon>
        <taxon>Insecta</taxon>
        <taxon>Pterygota</taxon>
        <taxon>Neoptera</taxon>
        <taxon>Paraneoptera</taxon>
        <taxon>Psocodea</taxon>
        <taxon>Troctomorpha</taxon>
        <taxon>Phthiraptera</taxon>
        <taxon>Anoplura</taxon>
        <taxon>Polyplacidae</taxon>
        <taxon>Polyplax</taxon>
    </lineage>
</organism>
<feature type="compositionally biased region" description="Polar residues" evidence="1">
    <location>
        <begin position="1"/>
        <end position="11"/>
    </location>
</feature>
<keyword evidence="3" id="KW-1185">Reference proteome</keyword>
<dbReference type="EMBL" id="JAWJWF010000002">
    <property type="protein sequence ID" value="KAK6638079.1"/>
    <property type="molecule type" value="Genomic_DNA"/>
</dbReference>
<proteinExistence type="predicted"/>
<sequence length="138" mass="14699">MMTETSITVSPSEGAPHVKTDPGQGQSSLGGVSLNLDYFKTVPGILKLLQAISVKEILATASVIDPSTRHDGSVLSASLENIAPGLGCREVERKFGNLKDRPSSENVSDRFQDQCPRHQDQAESAEKPGSSRPSHACL</sequence>
<dbReference type="Proteomes" id="UP001359485">
    <property type="component" value="Unassembled WGS sequence"/>
</dbReference>
<protein>
    <submittedName>
        <fullName evidence="2">Uncharacterized protein</fullName>
    </submittedName>
</protein>
<feature type="region of interest" description="Disordered" evidence="1">
    <location>
        <begin position="96"/>
        <end position="138"/>
    </location>
</feature>
<feature type="compositionally biased region" description="Basic and acidic residues" evidence="1">
    <location>
        <begin position="96"/>
        <end position="126"/>
    </location>
</feature>
<feature type="region of interest" description="Disordered" evidence="1">
    <location>
        <begin position="1"/>
        <end position="27"/>
    </location>
</feature>
<gene>
    <name evidence="2" type="ORF">RUM44_008504</name>
</gene>
<comment type="caution">
    <text evidence="2">The sequence shown here is derived from an EMBL/GenBank/DDBJ whole genome shotgun (WGS) entry which is preliminary data.</text>
</comment>
<name>A0ABR1BAC8_POLSC</name>
<evidence type="ECO:0000313" key="3">
    <source>
        <dbReference type="Proteomes" id="UP001359485"/>
    </source>
</evidence>
<reference evidence="2 3" key="1">
    <citation type="submission" date="2023-09" db="EMBL/GenBank/DDBJ databases">
        <title>Genomes of two closely related lineages of the louse Polyplax serrata with different host specificities.</title>
        <authorList>
            <person name="Martinu J."/>
            <person name="Tarabai H."/>
            <person name="Stefka J."/>
            <person name="Hypsa V."/>
        </authorList>
    </citation>
    <scope>NUCLEOTIDE SEQUENCE [LARGE SCALE GENOMIC DNA]</scope>
    <source>
        <strain evidence="2">98ZLc_SE</strain>
    </source>
</reference>
<accession>A0ABR1BAC8</accession>